<dbReference type="SMART" id="SM00347">
    <property type="entry name" value="HTH_MARR"/>
    <property type="match status" value="1"/>
</dbReference>
<dbReference type="SUPFAM" id="SSF46785">
    <property type="entry name" value="Winged helix' DNA-binding domain"/>
    <property type="match status" value="1"/>
</dbReference>
<evidence type="ECO:0000259" key="1">
    <source>
        <dbReference type="PROSITE" id="PS50995"/>
    </source>
</evidence>
<dbReference type="InterPro" id="IPR036388">
    <property type="entry name" value="WH-like_DNA-bd_sf"/>
</dbReference>
<dbReference type="PRINTS" id="PR00598">
    <property type="entry name" value="HTHMARR"/>
</dbReference>
<accession>A0A6P2BKR1</accession>
<dbReference type="EMBL" id="RPFW01000015">
    <property type="protein sequence ID" value="TVY98994.1"/>
    <property type="molecule type" value="Genomic_DNA"/>
</dbReference>
<protein>
    <submittedName>
        <fullName evidence="2">MarR family transcriptional regulator</fullName>
    </submittedName>
</protein>
<sequence>MTDLRQVFDDLVRFETILWGAVDGRLQDECGIGLASLNGMLVIDATPLCRVHDIARAIAITVGGASQAVDRLESAGLCARRANPSDRRSSIVELTPKGVELLRVAAPVFDRELDRLLRAPLPGTALTHMADALSTLRRSAATQAVSSAAGGASKRS</sequence>
<comment type="caution">
    <text evidence="2">The sequence shown here is derived from an EMBL/GenBank/DDBJ whole genome shotgun (WGS) entry which is preliminary data.</text>
</comment>
<dbReference type="PANTHER" id="PTHR33164">
    <property type="entry name" value="TRANSCRIPTIONAL REGULATOR, MARR FAMILY"/>
    <property type="match status" value="1"/>
</dbReference>
<dbReference type="GO" id="GO:0003700">
    <property type="term" value="F:DNA-binding transcription factor activity"/>
    <property type="evidence" value="ECO:0007669"/>
    <property type="project" value="InterPro"/>
</dbReference>
<evidence type="ECO:0000313" key="3">
    <source>
        <dbReference type="Proteomes" id="UP000460272"/>
    </source>
</evidence>
<dbReference type="AlphaFoldDB" id="A0A6P2BKR1"/>
<proteinExistence type="predicted"/>
<dbReference type="Proteomes" id="UP000460272">
    <property type="component" value="Unassembled WGS sequence"/>
</dbReference>
<dbReference type="GO" id="GO:0006950">
    <property type="term" value="P:response to stress"/>
    <property type="evidence" value="ECO:0007669"/>
    <property type="project" value="TreeGrafter"/>
</dbReference>
<name>A0A6P2BKR1_9ACTN</name>
<dbReference type="PANTHER" id="PTHR33164:SF94">
    <property type="entry name" value="TRANSCRIPTIONAL REGULATORY PROTEIN-RELATED"/>
    <property type="match status" value="1"/>
</dbReference>
<reference evidence="2 3" key="1">
    <citation type="submission" date="2018-11" db="EMBL/GenBank/DDBJ databases">
        <title>Trebonia kvetii gen.nov., sp.nov., a novel acidophilic actinobacterium, and proposal of the new actinobacterial family Treboniaceae fam. nov.</title>
        <authorList>
            <person name="Rapoport D."/>
            <person name="Sagova-Mareckova M."/>
            <person name="Sedlacek I."/>
            <person name="Provaznik J."/>
            <person name="Kralova S."/>
            <person name="Pavlinic D."/>
            <person name="Benes V."/>
            <person name="Kopecky J."/>
        </authorList>
    </citation>
    <scope>NUCLEOTIDE SEQUENCE [LARGE SCALE GENOMIC DNA]</scope>
    <source>
        <strain evidence="2 3">15Tr583</strain>
    </source>
</reference>
<evidence type="ECO:0000313" key="2">
    <source>
        <dbReference type="EMBL" id="TVY98994.1"/>
    </source>
</evidence>
<dbReference type="InterPro" id="IPR039422">
    <property type="entry name" value="MarR/SlyA-like"/>
</dbReference>
<dbReference type="OrthoDB" id="162531at2"/>
<dbReference type="Pfam" id="PF01047">
    <property type="entry name" value="MarR"/>
    <property type="match status" value="1"/>
</dbReference>
<dbReference type="Gene3D" id="1.10.10.10">
    <property type="entry name" value="Winged helix-like DNA-binding domain superfamily/Winged helix DNA-binding domain"/>
    <property type="match status" value="1"/>
</dbReference>
<dbReference type="InterPro" id="IPR036390">
    <property type="entry name" value="WH_DNA-bd_sf"/>
</dbReference>
<organism evidence="2 3">
    <name type="scientific">Trebonia kvetii</name>
    <dbReference type="NCBI Taxonomy" id="2480626"/>
    <lineage>
        <taxon>Bacteria</taxon>
        <taxon>Bacillati</taxon>
        <taxon>Actinomycetota</taxon>
        <taxon>Actinomycetes</taxon>
        <taxon>Streptosporangiales</taxon>
        <taxon>Treboniaceae</taxon>
        <taxon>Trebonia</taxon>
    </lineage>
</organism>
<dbReference type="RefSeq" id="WP_145862367.1">
    <property type="nucleotide sequence ID" value="NZ_RPFW01000015.1"/>
</dbReference>
<dbReference type="PROSITE" id="PS50995">
    <property type="entry name" value="HTH_MARR_2"/>
    <property type="match status" value="1"/>
</dbReference>
<feature type="domain" description="HTH marR-type" evidence="1">
    <location>
        <begin position="1"/>
        <end position="138"/>
    </location>
</feature>
<keyword evidence="3" id="KW-1185">Reference proteome</keyword>
<dbReference type="InterPro" id="IPR000835">
    <property type="entry name" value="HTH_MarR-typ"/>
</dbReference>
<gene>
    <name evidence="2" type="ORF">EAS64_42310</name>
</gene>